<dbReference type="Gene3D" id="3.40.50.300">
    <property type="entry name" value="P-loop containing nucleotide triphosphate hydrolases"/>
    <property type="match status" value="1"/>
</dbReference>
<dbReference type="Pfam" id="PF00004">
    <property type="entry name" value="AAA"/>
    <property type="match status" value="1"/>
</dbReference>
<name>A0A6J7LPK9_9ZZZZ</name>
<dbReference type="SMART" id="SM00382">
    <property type="entry name" value="AAA"/>
    <property type="match status" value="1"/>
</dbReference>
<gene>
    <name evidence="2" type="ORF">UFOPK3605_00588</name>
    <name evidence="3" type="ORF">UFOPK3897_00366</name>
</gene>
<dbReference type="CDD" id="cd00009">
    <property type="entry name" value="AAA"/>
    <property type="match status" value="1"/>
</dbReference>
<dbReference type="SUPFAM" id="SSF52540">
    <property type="entry name" value="P-loop containing nucleoside triphosphate hydrolases"/>
    <property type="match status" value="1"/>
</dbReference>
<reference evidence="3" key="1">
    <citation type="submission" date="2020-05" db="EMBL/GenBank/DDBJ databases">
        <authorList>
            <person name="Chiriac C."/>
            <person name="Salcher M."/>
            <person name="Ghai R."/>
            <person name="Kavagutti S V."/>
        </authorList>
    </citation>
    <scope>NUCLEOTIDE SEQUENCE</scope>
</reference>
<dbReference type="EMBL" id="CAFBOF010000004">
    <property type="protein sequence ID" value="CAB4970331.1"/>
    <property type="molecule type" value="Genomic_DNA"/>
</dbReference>
<protein>
    <submittedName>
        <fullName evidence="3">Unannotated protein</fullName>
    </submittedName>
</protein>
<dbReference type="PANTHER" id="PTHR42759:SF1">
    <property type="entry name" value="MAGNESIUM-CHELATASE SUBUNIT CHLD"/>
    <property type="match status" value="1"/>
</dbReference>
<dbReference type="GO" id="GO:0005524">
    <property type="term" value="F:ATP binding"/>
    <property type="evidence" value="ECO:0007669"/>
    <property type="project" value="InterPro"/>
</dbReference>
<dbReference type="EMBL" id="CAFBMM010000020">
    <property type="protein sequence ID" value="CAB4902930.1"/>
    <property type="molecule type" value="Genomic_DNA"/>
</dbReference>
<feature type="domain" description="AAA+ ATPase" evidence="1">
    <location>
        <begin position="36"/>
        <end position="202"/>
    </location>
</feature>
<dbReference type="InterPro" id="IPR027417">
    <property type="entry name" value="P-loop_NTPase"/>
</dbReference>
<dbReference type="GO" id="GO:0016887">
    <property type="term" value="F:ATP hydrolysis activity"/>
    <property type="evidence" value="ECO:0007669"/>
    <property type="project" value="InterPro"/>
</dbReference>
<evidence type="ECO:0000313" key="3">
    <source>
        <dbReference type="EMBL" id="CAB4970331.1"/>
    </source>
</evidence>
<evidence type="ECO:0000259" key="1">
    <source>
        <dbReference type="SMART" id="SM00382"/>
    </source>
</evidence>
<evidence type="ECO:0000313" key="2">
    <source>
        <dbReference type="EMBL" id="CAB4902930.1"/>
    </source>
</evidence>
<dbReference type="InterPro" id="IPR003959">
    <property type="entry name" value="ATPase_AAA_core"/>
</dbReference>
<accession>A0A6J7LPK9</accession>
<dbReference type="InterPro" id="IPR003593">
    <property type="entry name" value="AAA+_ATPase"/>
</dbReference>
<proteinExistence type="predicted"/>
<dbReference type="InterPro" id="IPR050764">
    <property type="entry name" value="CbbQ/NirQ/NorQ/GpvN"/>
</dbReference>
<dbReference type="FunFam" id="3.40.50.300:FF:001005">
    <property type="entry name" value="MoxR family ATPase"/>
    <property type="match status" value="1"/>
</dbReference>
<dbReference type="PANTHER" id="PTHR42759">
    <property type="entry name" value="MOXR FAMILY PROTEIN"/>
    <property type="match status" value="1"/>
</dbReference>
<dbReference type="AlphaFoldDB" id="A0A6J7LPK9"/>
<organism evidence="3">
    <name type="scientific">freshwater metagenome</name>
    <dbReference type="NCBI Taxonomy" id="449393"/>
    <lineage>
        <taxon>unclassified sequences</taxon>
        <taxon>metagenomes</taxon>
        <taxon>ecological metagenomes</taxon>
    </lineage>
</organism>
<sequence length="302" mass="34302">MADRFGTVDQVIEDLRRVDYLADASIASVVYLADRLEKPILVEGPAGVGKTELAKAIATTTNSRLIRLQCYEGLDEAKALYEWNYKKQLLRIQADRENETEWSDMEMDIFSEQFLLERPLLEAIRSQEPVVLLIDEVDRVEIETEALLLEVLSDFQVSIPELGTIQGTQRPIVLLTSNNTRELSEALKRRCLYLHIDYPDIEREKAIVKVRVPEIEEELAEQIAQVVSSIRELDLKKAPSISETIDWARTLLFLGRSSVSAETIGDTLNVLLKYQSDIAKAEKEFTPNPDAKPWGSIAKRKD</sequence>